<dbReference type="SMART" id="SM00984">
    <property type="entry name" value="UDPG_MGDP_dh_C"/>
    <property type="match status" value="1"/>
</dbReference>
<dbReference type="AlphaFoldDB" id="A0A832V5N0"/>
<dbReference type="InterPro" id="IPR028357">
    <property type="entry name" value="UDPglc_DH_bac"/>
</dbReference>
<dbReference type="UniPathway" id="UPA00038">
    <property type="reaction ID" value="UER00491"/>
</dbReference>
<evidence type="ECO:0000256" key="4">
    <source>
        <dbReference type="ARBA" id="ARBA00023002"/>
    </source>
</evidence>
<reference evidence="12 13" key="1">
    <citation type="journal article" name="Nat. Commun.">
        <title>Undinarchaeota illuminate DPANN phylogeny and the impact of gene transfer on archaeal evolution.</title>
        <authorList>
            <person name="Dombrowski N."/>
            <person name="Williams T.A."/>
            <person name="Sun J."/>
            <person name="Woodcroft B.J."/>
            <person name="Lee J.H."/>
            <person name="Minh B.Q."/>
            <person name="Rinke C."/>
            <person name="Spang A."/>
        </authorList>
    </citation>
    <scope>NUCLEOTIDE SEQUENCE [LARGE SCALE GENOMIC DNA]</scope>
    <source>
        <strain evidence="12">MAG_bin1129</strain>
    </source>
</reference>
<dbReference type="InterPro" id="IPR014027">
    <property type="entry name" value="UDP-Glc/GDP-Man_DH_C"/>
</dbReference>
<accession>A0A832V5N0</accession>
<dbReference type="GO" id="GO:0003979">
    <property type="term" value="F:UDP-glucose 6-dehydrogenase activity"/>
    <property type="evidence" value="ECO:0007669"/>
    <property type="project" value="UniProtKB-EC"/>
</dbReference>
<dbReference type="InterPro" id="IPR008927">
    <property type="entry name" value="6-PGluconate_DH-like_C_sf"/>
</dbReference>
<feature type="binding site" evidence="9">
    <location>
        <begin position="158"/>
        <end position="161"/>
    </location>
    <ligand>
        <name>substrate</name>
    </ligand>
</feature>
<dbReference type="Pfam" id="PF00984">
    <property type="entry name" value="UDPG_MGDP_dh"/>
    <property type="match status" value="1"/>
</dbReference>
<feature type="binding site" evidence="10">
    <location>
        <position position="124"/>
    </location>
    <ligand>
        <name>NAD(+)</name>
        <dbReference type="ChEBI" id="CHEBI:57540"/>
    </ligand>
</feature>
<dbReference type="InterPro" id="IPR036291">
    <property type="entry name" value="NAD(P)-bd_dom_sf"/>
</dbReference>
<dbReference type="SUPFAM" id="SSF52413">
    <property type="entry name" value="UDP-glucose/GDP-mannose dehydrogenase C-terminal domain"/>
    <property type="match status" value="1"/>
</dbReference>
<feature type="binding site" evidence="9">
    <location>
        <position position="262"/>
    </location>
    <ligand>
        <name>substrate</name>
    </ligand>
</feature>
<evidence type="ECO:0000259" key="11">
    <source>
        <dbReference type="SMART" id="SM00984"/>
    </source>
</evidence>
<feature type="binding site" evidence="10">
    <location>
        <position position="161"/>
    </location>
    <ligand>
        <name>NAD(+)</name>
        <dbReference type="ChEBI" id="CHEBI:57540"/>
    </ligand>
</feature>
<feature type="binding site" evidence="9">
    <location>
        <position position="209"/>
    </location>
    <ligand>
        <name>substrate</name>
    </ligand>
</feature>
<comment type="similarity">
    <text evidence="2 7">Belongs to the UDP-glucose/GDP-mannose dehydrogenase family.</text>
</comment>
<protein>
    <recommendedName>
        <fullName evidence="3 7">UDP-glucose 6-dehydrogenase</fullName>
        <ecNumber evidence="3 7">1.1.1.22</ecNumber>
    </recommendedName>
</protein>
<feature type="binding site" evidence="10">
    <location>
        <position position="35"/>
    </location>
    <ligand>
        <name>NAD(+)</name>
        <dbReference type="ChEBI" id="CHEBI:57540"/>
    </ligand>
</feature>
<sequence>MKISIIGTGYVGLVTGVVLAGKGHEVICVDVDKEKIDRINQAVPPIHEDGLPEMLKAVVNNKKLRATTDLKEAIQNSEICFICVGTPSKPDGSIDLTQLENAVKQVGTALKEKKGFLSIVVKSTVVPGTTENVVLPAIIHASGKKAPEHFSLCYNPEFLREGKAMQDTLKPDKLVIGHTDTICSNNLKQVVTPICPVIETNYKTAELIKYANNAFLATKISFANEIGNLCKQLGIDAYTVSRAIGFDPRIGNQFLGAGLGFGGSCLPKDTAALTSAYKKHGLEPKLLKAVTEINDNQTERFVHLAEKKVGHLSGKQIAVLGTAFKAGTDDTRESPSIKVIGLLLTKGAKVRVFDPKALENTKRELGNKVEYVNSIADCLKDADLCLICTDWPEFKFIDFAGMKNKVVIDGRHIVEKKDGITYEGLSW</sequence>
<dbReference type="GO" id="GO:0006065">
    <property type="term" value="P:UDP-glucuronate biosynthetic process"/>
    <property type="evidence" value="ECO:0007669"/>
    <property type="project" value="UniProtKB-UniPathway"/>
</dbReference>
<dbReference type="SUPFAM" id="SSF51735">
    <property type="entry name" value="NAD(P)-binding Rossmann-fold domains"/>
    <property type="match status" value="1"/>
</dbReference>
<dbReference type="EMBL" id="DVAB01000033">
    <property type="protein sequence ID" value="HIK00705.1"/>
    <property type="molecule type" value="Genomic_DNA"/>
</dbReference>
<feature type="binding site" evidence="10">
    <location>
        <position position="332"/>
    </location>
    <ligand>
        <name>NAD(+)</name>
        <dbReference type="ChEBI" id="CHEBI:57540"/>
    </ligand>
</feature>
<feature type="binding site" evidence="10">
    <location>
        <position position="268"/>
    </location>
    <ligand>
        <name>NAD(+)</name>
        <dbReference type="ChEBI" id="CHEBI:57540"/>
    </ligand>
</feature>
<dbReference type="Gene3D" id="1.20.5.100">
    <property type="entry name" value="Cytochrome c1, transmembrane anchor, C-terminal"/>
    <property type="match status" value="1"/>
</dbReference>
<feature type="binding site" evidence="9">
    <location>
        <begin position="254"/>
        <end position="258"/>
    </location>
    <ligand>
        <name>substrate</name>
    </ligand>
</feature>
<evidence type="ECO:0000256" key="9">
    <source>
        <dbReference type="PIRSR" id="PIRSR500134-2"/>
    </source>
</evidence>
<dbReference type="InterPro" id="IPR001732">
    <property type="entry name" value="UDP-Glc/GDP-Man_DH_N"/>
</dbReference>
<evidence type="ECO:0000256" key="2">
    <source>
        <dbReference type="ARBA" id="ARBA00006601"/>
    </source>
</evidence>
<dbReference type="Proteomes" id="UP000646946">
    <property type="component" value="Unassembled WGS sequence"/>
</dbReference>
<dbReference type="NCBIfam" id="TIGR03026">
    <property type="entry name" value="NDP-sugDHase"/>
    <property type="match status" value="1"/>
</dbReference>
<dbReference type="GO" id="GO:0000271">
    <property type="term" value="P:polysaccharide biosynthetic process"/>
    <property type="evidence" value="ECO:0007669"/>
    <property type="project" value="InterPro"/>
</dbReference>
<name>A0A832V5N0_9ARCH</name>
<feature type="binding site" evidence="10">
    <location>
        <position position="86"/>
    </location>
    <ligand>
        <name>NAD(+)</name>
        <dbReference type="ChEBI" id="CHEBI:57540"/>
    </ligand>
</feature>
<dbReference type="PIRSF" id="PIRSF500134">
    <property type="entry name" value="UDPglc_DH_bac"/>
    <property type="match status" value="1"/>
</dbReference>
<comment type="catalytic activity">
    <reaction evidence="6 7">
        <text>UDP-alpha-D-glucose + 2 NAD(+) + H2O = UDP-alpha-D-glucuronate + 2 NADH + 3 H(+)</text>
        <dbReference type="Rhea" id="RHEA:23596"/>
        <dbReference type="ChEBI" id="CHEBI:15377"/>
        <dbReference type="ChEBI" id="CHEBI:15378"/>
        <dbReference type="ChEBI" id="CHEBI:57540"/>
        <dbReference type="ChEBI" id="CHEBI:57945"/>
        <dbReference type="ChEBI" id="CHEBI:58052"/>
        <dbReference type="ChEBI" id="CHEBI:58885"/>
        <dbReference type="EC" id="1.1.1.22"/>
    </reaction>
</comment>
<evidence type="ECO:0000256" key="6">
    <source>
        <dbReference type="ARBA" id="ARBA00047473"/>
    </source>
</evidence>
<dbReference type="EC" id="1.1.1.22" evidence="3 7"/>
<dbReference type="PIRSF" id="PIRSF000124">
    <property type="entry name" value="UDPglc_GDPman_dh"/>
    <property type="match status" value="1"/>
</dbReference>
<dbReference type="InterPro" id="IPR036220">
    <property type="entry name" value="UDP-Glc/GDP-Man_DH_C_sf"/>
</dbReference>
<organism evidence="12 13">
    <name type="scientific">Candidatus Naiadarchaeum limnaeum</name>
    <dbReference type="NCBI Taxonomy" id="2756139"/>
    <lineage>
        <taxon>Archaea</taxon>
        <taxon>Candidatus Undinarchaeota</taxon>
        <taxon>Candidatus Undinarchaeia</taxon>
        <taxon>Candidatus Naiadarchaeales</taxon>
        <taxon>Candidatus Naiadarchaeaceae</taxon>
        <taxon>Candidatus Naiadarchaeum</taxon>
    </lineage>
</organism>
<keyword evidence="4 7" id="KW-0560">Oxidoreductase</keyword>
<keyword evidence="13" id="KW-1185">Reference proteome</keyword>
<evidence type="ECO:0000256" key="10">
    <source>
        <dbReference type="PIRSR" id="PIRSR500134-3"/>
    </source>
</evidence>
<comment type="pathway">
    <text evidence="1">Nucleotide-sugar biosynthesis; UDP-alpha-D-glucuronate biosynthesis; UDP-alpha-D-glucuronate from UDP-alpha-D-glucose: step 1/1.</text>
</comment>
<dbReference type="InterPro" id="IPR014026">
    <property type="entry name" value="UDP-Glc/GDP-Man_DH_dimer"/>
</dbReference>
<dbReference type="PANTHER" id="PTHR43750">
    <property type="entry name" value="UDP-GLUCOSE 6-DEHYDROGENASE TUAD"/>
    <property type="match status" value="1"/>
</dbReference>
<dbReference type="GO" id="GO:0051287">
    <property type="term" value="F:NAD binding"/>
    <property type="evidence" value="ECO:0007669"/>
    <property type="project" value="InterPro"/>
</dbReference>
<evidence type="ECO:0000256" key="8">
    <source>
        <dbReference type="PIRSR" id="PIRSR500134-1"/>
    </source>
</evidence>
<evidence type="ECO:0000256" key="7">
    <source>
        <dbReference type="PIRNR" id="PIRNR000124"/>
    </source>
</evidence>
<evidence type="ECO:0000313" key="13">
    <source>
        <dbReference type="Proteomes" id="UP000646946"/>
    </source>
</evidence>
<feature type="binding site" evidence="9">
    <location>
        <position position="325"/>
    </location>
    <ligand>
        <name>substrate</name>
    </ligand>
</feature>
<evidence type="ECO:0000256" key="3">
    <source>
        <dbReference type="ARBA" id="ARBA00012954"/>
    </source>
</evidence>
<gene>
    <name evidence="12" type="ORF">H1016_04145</name>
</gene>
<evidence type="ECO:0000256" key="1">
    <source>
        <dbReference type="ARBA" id="ARBA00004701"/>
    </source>
</evidence>
<proteinExistence type="inferred from homology"/>
<feature type="active site" description="Nucleophile" evidence="8">
    <location>
        <position position="265"/>
    </location>
</feature>
<evidence type="ECO:0000256" key="5">
    <source>
        <dbReference type="ARBA" id="ARBA00023027"/>
    </source>
</evidence>
<keyword evidence="5 7" id="KW-0520">NAD</keyword>
<feature type="domain" description="UDP-glucose/GDP-mannose dehydrogenase C-terminal" evidence="11">
    <location>
        <begin position="318"/>
        <end position="416"/>
    </location>
</feature>
<dbReference type="Pfam" id="PF03721">
    <property type="entry name" value="UDPG_MGDP_dh_N"/>
    <property type="match status" value="1"/>
</dbReference>
<dbReference type="InterPro" id="IPR017476">
    <property type="entry name" value="UDP-Glc/GDP-Man"/>
</dbReference>
<dbReference type="SUPFAM" id="SSF48179">
    <property type="entry name" value="6-phosphogluconate dehydrogenase C-terminal domain-like"/>
    <property type="match status" value="1"/>
</dbReference>
<dbReference type="PANTHER" id="PTHR43750:SF3">
    <property type="entry name" value="UDP-GLUCOSE 6-DEHYDROGENASE TUAD"/>
    <property type="match status" value="1"/>
</dbReference>
<dbReference type="Pfam" id="PF03720">
    <property type="entry name" value="UDPG_MGDP_dh_C"/>
    <property type="match status" value="1"/>
</dbReference>
<evidence type="ECO:0000313" key="12">
    <source>
        <dbReference type="EMBL" id="HIK00705.1"/>
    </source>
</evidence>
<feature type="binding site" evidence="10">
    <location>
        <position position="30"/>
    </location>
    <ligand>
        <name>NAD(+)</name>
        <dbReference type="ChEBI" id="CHEBI:57540"/>
    </ligand>
</feature>
<comment type="caution">
    <text evidence="12">The sequence shown here is derived from an EMBL/GenBank/DDBJ whole genome shotgun (WGS) entry which is preliminary data.</text>
</comment>
<dbReference type="Gene3D" id="3.40.50.720">
    <property type="entry name" value="NAD(P)-binding Rossmann-like Domain"/>
    <property type="match status" value="2"/>
</dbReference>